<feature type="transmembrane region" description="Helical" evidence="1">
    <location>
        <begin position="53"/>
        <end position="71"/>
    </location>
</feature>
<reference evidence="2 3" key="1">
    <citation type="journal article" date="2016" name="Nat. Commun.">
        <title>Thousands of microbial genomes shed light on interconnected biogeochemical processes in an aquifer system.</title>
        <authorList>
            <person name="Anantharaman K."/>
            <person name="Brown C.T."/>
            <person name="Hug L.A."/>
            <person name="Sharon I."/>
            <person name="Castelle C.J."/>
            <person name="Probst A.J."/>
            <person name="Thomas B.C."/>
            <person name="Singh A."/>
            <person name="Wilkins M.J."/>
            <person name="Karaoz U."/>
            <person name="Brodie E.L."/>
            <person name="Williams K.H."/>
            <person name="Hubbard S.S."/>
            <person name="Banfield J.F."/>
        </authorList>
    </citation>
    <scope>NUCLEOTIDE SEQUENCE [LARGE SCALE GENOMIC DNA]</scope>
</reference>
<name>A0A1G2BP07_9BACT</name>
<keyword evidence="1" id="KW-1133">Transmembrane helix</keyword>
<protein>
    <submittedName>
        <fullName evidence="2">Uncharacterized protein</fullName>
    </submittedName>
</protein>
<evidence type="ECO:0000313" key="3">
    <source>
        <dbReference type="Proteomes" id="UP000177817"/>
    </source>
</evidence>
<dbReference type="EMBL" id="MHKK01000009">
    <property type="protein sequence ID" value="OGY90506.1"/>
    <property type="molecule type" value="Genomic_DNA"/>
</dbReference>
<dbReference type="AlphaFoldDB" id="A0A1G2BP07"/>
<dbReference type="Proteomes" id="UP000177817">
    <property type="component" value="Unassembled WGS sequence"/>
</dbReference>
<comment type="caution">
    <text evidence="2">The sequence shown here is derived from an EMBL/GenBank/DDBJ whole genome shotgun (WGS) entry which is preliminary data.</text>
</comment>
<proteinExistence type="predicted"/>
<gene>
    <name evidence="2" type="ORF">A2677_00065</name>
</gene>
<sequence length="433" mass="44380">MHFMKTIFKFGPAGLPAHQKATGVNPWMNGLRYGVPHHQGLFAQRPRLSGRGASLLIFGMCVLFVGSLYGARASTFRGPGSPPPAITNLDAPLDFSDFVSKLKLSSQTITGPVEFFNNGAYPAWLGYTNGGSVNVGVIGIGKSGVLQSYIPTDPFPFTPTLGVYGYAENGSPNLAVYGYSESGSGVVGLVTGASDVAGKFWGRVNIDDTQSGAVPGKLTVENVLTANQGMYLDNPSAPALQYVSTSGYQASDLILGTATGGGSGVGAYGWSTASFGVTVTAVNDAAAAYASAEGPVGMYGYSQNGPGILADVTNGGVANHTNARGVWAESLDYGLYGVGTIALVGNQYLAGNGVGVAVNTTSGVGVYACGTQTAATFNGDVKVFGSLNMGVSSETYVENSNNTDTIIGKLVTPQVTMTEADLLQLYALAGITP</sequence>
<evidence type="ECO:0000313" key="2">
    <source>
        <dbReference type="EMBL" id="OGY90506.1"/>
    </source>
</evidence>
<keyword evidence="1" id="KW-0472">Membrane</keyword>
<evidence type="ECO:0000256" key="1">
    <source>
        <dbReference type="SAM" id="Phobius"/>
    </source>
</evidence>
<organism evidence="2 3">
    <name type="scientific">Candidatus Komeilibacteria bacterium RIFCSPHIGHO2_01_FULL_52_14</name>
    <dbReference type="NCBI Taxonomy" id="1798549"/>
    <lineage>
        <taxon>Bacteria</taxon>
        <taxon>Candidatus Komeiliibacteriota</taxon>
    </lineage>
</organism>
<keyword evidence="1" id="KW-0812">Transmembrane</keyword>
<accession>A0A1G2BP07</accession>